<organism evidence="1 2">
    <name type="scientific">Kitasatospora cinereorecta</name>
    <dbReference type="NCBI Taxonomy" id="285560"/>
    <lineage>
        <taxon>Bacteria</taxon>
        <taxon>Bacillati</taxon>
        <taxon>Actinomycetota</taxon>
        <taxon>Actinomycetes</taxon>
        <taxon>Kitasatosporales</taxon>
        <taxon>Streptomycetaceae</taxon>
        <taxon>Kitasatospora</taxon>
    </lineage>
</organism>
<accession>A0ABW0VGA0</accession>
<sequence length="139" mass="15725">MADPTPLEIYRAWNGCLLAGDIEGATRLIDAGRWREKCLGLTGWLTDFQVALGHYEKNMVKPWADLEMYEEEVVEGKDAVTIRFRVEATHVGQFLDWPATGRRVSFQAIRIVHISGGKVTGQWAQLDLWGVQQQLTAPR</sequence>
<dbReference type="InterPro" id="IPR032710">
    <property type="entry name" value="NTF2-like_dom_sf"/>
</dbReference>
<dbReference type="EMBL" id="JBHSOC010000037">
    <property type="protein sequence ID" value="MFC5643847.1"/>
    <property type="molecule type" value="Genomic_DNA"/>
</dbReference>
<proteinExistence type="predicted"/>
<protein>
    <submittedName>
        <fullName evidence="1">Ester cyclase</fullName>
    </submittedName>
</protein>
<dbReference type="RefSeq" id="WP_346147735.1">
    <property type="nucleotide sequence ID" value="NZ_BAAAUA010000039.1"/>
</dbReference>
<comment type="caution">
    <text evidence="1">The sequence shown here is derived from an EMBL/GenBank/DDBJ whole genome shotgun (WGS) entry which is preliminary data.</text>
</comment>
<dbReference type="PANTHER" id="PTHR38436">
    <property type="entry name" value="POLYKETIDE CYCLASE SNOAL-LIKE DOMAIN"/>
    <property type="match status" value="1"/>
</dbReference>
<keyword evidence="2" id="KW-1185">Reference proteome</keyword>
<name>A0ABW0VGA0_9ACTN</name>
<evidence type="ECO:0000313" key="1">
    <source>
        <dbReference type="EMBL" id="MFC5643847.1"/>
    </source>
</evidence>
<evidence type="ECO:0000313" key="2">
    <source>
        <dbReference type="Proteomes" id="UP001596066"/>
    </source>
</evidence>
<dbReference type="InterPro" id="IPR009959">
    <property type="entry name" value="Cyclase_SnoaL-like"/>
</dbReference>
<dbReference type="SUPFAM" id="SSF54427">
    <property type="entry name" value="NTF2-like"/>
    <property type="match status" value="1"/>
</dbReference>
<gene>
    <name evidence="1" type="ORF">ACFPZF_21090</name>
</gene>
<dbReference type="Gene3D" id="3.10.450.50">
    <property type="match status" value="1"/>
</dbReference>
<dbReference type="Pfam" id="PF07366">
    <property type="entry name" value="SnoaL"/>
    <property type="match status" value="1"/>
</dbReference>
<reference evidence="2" key="1">
    <citation type="journal article" date="2019" name="Int. J. Syst. Evol. Microbiol.">
        <title>The Global Catalogue of Microorganisms (GCM) 10K type strain sequencing project: providing services to taxonomists for standard genome sequencing and annotation.</title>
        <authorList>
            <consortium name="The Broad Institute Genomics Platform"/>
            <consortium name="The Broad Institute Genome Sequencing Center for Infectious Disease"/>
            <person name="Wu L."/>
            <person name="Ma J."/>
        </authorList>
    </citation>
    <scope>NUCLEOTIDE SEQUENCE [LARGE SCALE GENOMIC DNA]</scope>
    <source>
        <strain evidence="2">CGMCC 4.1622</strain>
    </source>
</reference>
<dbReference type="PANTHER" id="PTHR38436:SF1">
    <property type="entry name" value="ESTER CYCLASE"/>
    <property type="match status" value="1"/>
</dbReference>
<dbReference type="Proteomes" id="UP001596066">
    <property type="component" value="Unassembled WGS sequence"/>
</dbReference>